<dbReference type="Proteomes" id="UP000030437">
    <property type="component" value="Unassembled WGS sequence"/>
</dbReference>
<organism evidence="7 8">
    <name type="scientific">Lysinibacillus odysseyi 34hs-1 = NBRC 100172</name>
    <dbReference type="NCBI Taxonomy" id="1220589"/>
    <lineage>
        <taxon>Bacteria</taxon>
        <taxon>Bacillati</taxon>
        <taxon>Bacillota</taxon>
        <taxon>Bacilli</taxon>
        <taxon>Bacillales</taxon>
        <taxon>Bacillaceae</taxon>
        <taxon>Lysinibacillus</taxon>
    </lineage>
</organism>
<proteinExistence type="inferred from homology"/>
<dbReference type="GO" id="GO:0016787">
    <property type="term" value="F:hydrolase activity"/>
    <property type="evidence" value="ECO:0007669"/>
    <property type="project" value="UniProtKB-KW"/>
</dbReference>
<dbReference type="STRING" id="1220589.CD32_00770"/>
<dbReference type="InterPro" id="IPR002711">
    <property type="entry name" value="HNH"/>
</dbReference>
<sequence>MSEYKTIEQKRKFYKSTGWKKLRQLALERDNHECQWCKKDGKVTHKDAATLEIDHVKEIEDYPELAYDLENLRTLCKHHHNKRHNRFDGKATKGINWDDEKW</sequence>
<feature type="domain" description="HNH nuclease" evidence="6">
    <location>
        <begin position="21"/>
        <end position="81"/>
    </location>
</feature>
<feature type="region of interest" description="Disordered" evidence="5">
    <location>
        <begin position="83"/>
        <end position="102"/>
    </location>
</feature>
<accession>A0A0A3IWF8</accession>
<keyword evidence="1" id="KW-0540">Nuclease</keyword>
<evidence type="ECO:0000256" key="5">
    <source>
        <dbReference type="SAM" id="MobiDB-lite"/>
    </source>
</evidence>
<dbReference type="GO" id="GO:0003676">
    <property type="term" value="F:nucleic acid binding"/>
    <property type="evidence" value="ECO:0007669"/>
    <property type="project" value="InterPro"/>
</dbReference>
<keyword evidence="2" id="KW-0378">Hydrolase</keyword>
<dbReference type="OrthoDB" id="9811997at2"/>
<dbReference type="InterPro" id="IPR003615">
    <property type="entry name" value="HNH_nuc"/>
</dbReference>
<reference evidence="7 8" key="1">
    <citation type="submission" date="2014-02" db="EMBL/GenBank/DDBJ databases">
        <title>Draft genome sequence of Lysinibacillus odysseyi NBRC 100172.</title>
        <authorList>
            <person name="Zhang F."/>
            <person name="Wang G."/>
            <person name="Zhang L."/>
        </authorList>
    </citation>
    <scope>NUCLEOTIDE SEQUENCE [LARGE SCALE GENOMIC DNA]</scope>
    <source>
        <strain evidence="7 8">NBRC 100172</strain>
    </source>
</reference>
<evidence type="ECO:0000256" key="3">
    <source>
        <dbReference type="ARBA" id="ARBA00038412"/>
    </source>
</evidence>
<dbReference type="AlphaFoldDB" id="A0A0A3IWF8"/>
<dbReference type="PANTHER" id="PTHR41286:SF1">
    <property type="entry name" value="HNH NUCLEASE YAJD-RELATED"/>
    <property type="match status" value="1"/>
</dbReference>
<evidence type="ECO:0000256" key="4">
    <source>
        <dbReference type="ARBA" id="ARBA00040194"/>
    </source>
</evidence>
<dbReference type="CDD" id="cd00085">
    <property type="entry name" value="HNHc"/>
    <property type="match status" value="1"/>
</dbReference>
<dbReference type="GO" id="GO:0004519">
    <property type="term" value="F:endonuclease activity"/>
    <property type="evidence" value="ECO:0007669"/>
    <property type="project" value="InterPro"/>
</dbReference>
<dbReference type="Gene3D" id="1.10.30.50">
    <property type="match status" value="1"/>
</dbReference>
<evidence type="ECO:0000313" key="8">
    <source>
        <dbReference type="Proteomes" id="UP000030437"/>
    </source>
</evidence>
<dbReference type="Pfam" id="PF01844">
    <property type="entry name" value="HNH"/>
    <property type="match status" value="1"/>
</dbReference>
<dbReference type="RefSeq" id="WP_036150237.1">
    <property type="nucleotide sequence ID" value="NZ_AVCX01000030.1"/>
</dbReference>
<comment type="caution">
    <text evidence="7">The sequence shown here is derived from an EMBL/GenBank/DDBJ whole genome shotgun (WGS) entry which is preliminary data.</text>
</comment>
<evidence type="ECO:0000256" key="2">
    <source>
        <dbReference type="ARBA" id="ARBA00022801"/>
    </source>
</evidence>
<dbReference type="SMART" id="SM00507">
    <property type="entry name" value="HNHc"/>
    <property type="match status" value="1"/>
</dbReference>
<keyword evidence="8" id="KW-1185">Reference proteome</keyword>
<evidence type="ECO:0000259" key="6">
    <source>
        <dbReference type="SMART" id="SM00507"/>
    </source>
</evidence>
<dbReference type="GO" id="GO:0008270">
    <property type="term" value="F:zinc ion binding"/>
    <property type="evidence" value="ECO:0007669"/>
    <property type="project" value="InterPro"/>
</dbReference>
<dbReference type="GO" id="GO:0005829">
    <property type="term" value="C:cytosol"/>
    <property type="evidence" value="ECO:0007669"/>
    <property type="project" value="TreeGrafter"/>
</dbReference>
<comment type="similarity">
    <text evidence="3">Belongs to the HNH nuclease family.</text>
</comment>
<evidence type="ECO:0000256" key="1">
    <source>
        <dbReference type="ARBA" id="ARBA00022722"/>
    </source>
</evidence>
<dbReference type="PANTHER" id="PTHR41286">
    <property type="entry name" value="HNH NUCLEASE YAJD-RELATED"/>
    <property type="match status" value="1"/>
</dbReference>
<name>A0A0A3IWF8_9BACI</name>
<dbReference type="eggNOG" id="COG1403">
    <property type="taxonomic scope" value="Bacteria"/>
</dbReference>
<gene>
    <name evidence="7" type="ORF">CD32_00770</name>
</gene>
<protein>
    <recommendedName>
        <fullName evidence="4">Putative HNH nuclease YajD</fullName>
    </recommendedName>
</protein>
<feature type="compositionally biased region" description="Basic and acidic residues" evidence="5">
    <location>
        <begin position="86"/>
        <end position="102"/>
    </location>
</feature>
<dbReference type="EMBL" id="JPVP01000033">
    <property type="protein sequence ID" value="KGR89036.1"/>
    <property type="molecule type" value="Genomic_DNA"/>
</dbReference>
<evidence type="ECO:0000313" key="7">
    <source>
        <dbReference type="EMBL" id="KGR89036.1"/>
    </source>
</evidence>